<evidence type="ECO:0000256" key="7">
    <source>
        <dbReference type="ARBA" id="ARBA00022967"/>
    </source>
</evidence>
<reference evidence="10 12" key="1">
    <citation type="submission" date="2015-09" db="EMBL/GenBank/DDBJ databases">
        <authorList>
            <consortium name="Pathogen Informatics"/>
        </authorList>
    </citation>
    <scope>NUCLEOTIDE SEQUENCE [LARGE SCALE GENOMIC DNA]</scope>
    <source>
        <strain evidence="10 12">2789STDY5834841</strain>
    </source>
</reference>
<dbReference type="PANTHER" id="PTHR43790:SF4">
    <property type="entry name" value="GUANOSINE IMPORT ATP-BINDING PROTEIN NUPO"/>
    <property type="match status" value="1"/>
</dbReference>
<dbReference type="EMBL" id="CYZO01000026">
    <property type="protein sequence ID" value="CUO23167.1"/>
    <property type="molecule type" value="Genomic_DNA"/>
</dbReference>
<evidence type="ECO:0000313" key="10">
    <source>
        <dbReference type="EMBL" id="CUO23167.1"/>
    </source>
</evidence>
<evidence type="ECO:0000259" key="9">
    <source>
        <dbReference type="PROSITE" id="PS50893"/>
    </source>
</evidence>
<keyword evidence="5" id="KW-0547">Nucleotide-binding</keyword>
<dbReference type="SUPFAM" id="SSF52540">
    <property type="entry name" value="P-loop containing nucleoside triphosphate hydrolases"/>
    <property type="match status" value="2"/>
</dbReference>
<dbReference type="InterPro" id="IPR003439">
    <property type="entry name" value="ABC_transporter-like_ATP-bd"/>
</dbReference>
<dbReference type="FunFam" id="3.40.50.300:FF:000127">
    <property type="entry name" value="Ribose import ATP-binding protein RbsA"/>
    <property type="match status" value="1"/>
</dbReference>
<dbReference type="Proteomes" id="UP000292665">
    <property type="component" value="Unassembled WGS sequence"/>
</dbReference>
<dbReference type="GO" id="GO:0016887">
    <property type="term" value="F:ATP hydrolysis activity"/>
    <property type="evidence" value="ECO:0007669"/>
    <property type="project" value="InterPro"/>
</dbReference>
<evidence type="ECO:0000256" key="2">
    <source>
        <dbReference type="ARBA" id="ARBA00022448"/>
    </source>
</evidence>
<evidence type="ECO:0000313" key="11">
    <source>
        <dbReference type="EMBL" id="RYS78680.1"/>
    </source>
</evidence>
<reference evidence="11 13" key="2">
    <citation type="journal article" date="2019" name="Science, e1252229">
        <title>Invertible promoters mediate bacterial phase variation, antibiotic resistance, and host adaptation in the gut.</title>
        <authorList>
            <person name="Jiang X."/>
            <person name="Hall A.B."/>
            <person name="Arthur T.D."/>
            <person name="Plichta D.R."/>
            <person name="Covington C.T."/>
            <person name="Poyet M."/>
            <person name="Crothers J."/>
            <person name="Moses P.L."/>
            <person name="Tolonen A.C."/>
            <person name="Vlamakis H."/>
            <person name="Alm E.J."/>
            <person name="Xavier R.J."/>
        </authorList>
    </citation>
    <scope>NUCLEOTIDE SEQUENCE [LARGE SCALE GENOMIC DNA]</scope>
    <source>
        <strain evidence="11">Aa_0143</strain>
        <strain evidence="13">aa_0143</strain>
    </source>
</reference>
<dbReference type="AlphaFoldDB" id="A0A174DD06"/>
<dbReference type="SMART" id="SM00382">
    <property type="entry name" value="AAA"/>
    <property type="match status" value="2"/>
</dbReference>
<sequence>MGEAAQYAIKMHHVTKTFGKVVANKNVDLELKTGEILALLGENGSGKTTLMNMLSGIYFPDYGEIYVKGKEVTIRSPKDSFTLGIGMIHQHFKLVDVLTAAENIVLGLEGKTVLKRREINRKVAELAQKYGFDLDPTKKVYNMSVSEKQTVEILKVLYKGADILILDEPTAVLTPQETEKLFAVLKNMKKHGKSIIIITHKLNEVMAISDRVAILRKGEYIGVVETSETDPDQLTEMMVGRPISLEIERPEVKRGGKRLRVIDLTCLSGDGVKALDNVSFDAYAGEILGIAGIAGSGQKELCETIAGLYPSVGGSVLYSESSEKGAVKERILGLSPDEIAKKGISMAFVPEDRLGMGLVAGMDMTDNVMLRSYKSNKGIFVDRKSPRDLAEKLIKELEIVTPGVETPVGRLSGGNVQKVLLGREIACQPSVLIVAYPVRGLDINASYRIYDLLNEQKKKGVAVVFIGEDLDVLMQLSDRIMVMCGGKVSGIVDPRKVTKEEIGLMMIRTEQDGEKEEVTE</sequence>
<dbReference type="GO" id="GO:0005524">
    <property type="term" value="F:ATP binding"/>
    <property type="evidence" value="ECO:0007669"/>
    <property type="project" value="UniProtKB-KW"/>
</dbReference>
<evidence type="ECO:0000256" key="5">
    <source>
        <dbReference type="ARBA" id="ARBA00022741"/>
    </source>
</evidence>
<gene>
    <name evidence="10" type="primary">xylG</name>
    <name evidence="11" type="ORF">EAI93_10640</name>
    <name evidence="10" type="ORF">ERS852456_01964</name>
</gene>
<feature type="domain" description="ABC transporter" evidence="9">
    <location>
        <begin position="9"/>
        <end position="242"/>
    </location>
</feature>
<dbReference type="EC" id="3.6.3.17" evidence="10"/>
<keyword evidence="8" id="KW-0472">Membrane</keyword>
<dbReference type="PROSITE" id="PS50893">
    <property type="entry name" value="ABC_TRANSPORTER_2"/>
    <property type="match status" value="2"/>
</dbReference>
<keyword evidence="7" id="KW-1278">Translocase</keyword>
<organism evidence="10 12">
    <name type="scientific">[Ruminococcus] torques</name>
    <dbReference type="NCBI Taxonomy" id="33039"/>
    <lineage>
        <taxon>Bacteria</taxon>
        <taxon>Bacillati</taxon>
        <taxon>Bacillota</taxon>
        <taxon>Clostridia</taxon>
        <taxon>Lachnospirales</taxon>
        <taxon>Lachnospiraceae</taxon>
        <taxon>Mediterraneibacter</taxon>
    </lineage>
</organism>
<protein>
    <submittedName>
        <fullName evidence="11">ABC transporter ATP-binding protein</fullName>
    </submittedName>
    <submittedName>
        <fullName evidence="10">Xylose import ATP-binding protein XylG</fullName>
        <ecNumber evidence="10">3.6.3.17</ecNumber>
    </submittedName>
</protein>
<dbReference type="Gene3D" id="3.40.50.300">
    <property type="entry name" value="P-loop containing nucleotide triphosphate hydrolases"/>
    <property type="match status" value="2"/>
</dbReference>
<comment type="subcellular location">
    <subcellularLocation>
        <location evidence="1">Cell membrane</location>
        <topology evidence="1">Peripheral membrane protein</topology>
    </subcellularLocation>
</comment>
<dbReference type="InterPro" id="IPR027417">
    <property type="entry name" value="P-loop_NTPase"/>
</dbReference>
<evidence type="ECO:0000313" key="13">
    <source>
        <dbReference type="Proteomes" id="UP000292665"/>
    </source>
</evidence>
<dbReference type="CDD" id="cd03215">
    <property type="entry name" value="ABC_Carb_Monos_II"/>
    <property type="match status" value="1"/>
</dbReference>
<dbReference type="PANTHER" id="PTHR43790">
    <property type="entry name" value="CARBOHYDRATE TRANSPORT ATP-BINDING PROTEIN MG119-RELATED"/>
    <property type="match status" value="1"/>
</dbReference>
<evidence type="ECO:0000256" key="1">
    <source>
        <dbReference type="ARBA" id="ARBA00004202"/>
    </source>
</evidence>
<dbReference type="CDD" id="cd03216">
    <property type="entry name" value="ABC_Carb_Monos_I"/>
    <property type="match status" value="1"/>
</dbReference>
<dbReference type="InterPro" id="IPR050107">
    <property type="entry name" value="ABC_carbohydrate_import_ATPase"/>
</dbReference>
<dbReference type="InterPro" id="IPR003593">
    <property type="entry name" value="AAA+_ATPase"/>
</dbReference>
<feature type="domain" description="ABC transporter" evidence="9">
    <location>
        <begin position="259"/>
        <end position="510"/>
    </location>
</feature>
<evidence type="ECO:0000256" key="3">
    <source>
        <dbReference type="ARBA" id="ARBA00022475"/>
    </source>
</evidence>
<keyword evidence="10" id="KW-0378">Hydrolase</keyword>
<evidence type="ECO:0000313" key="12">
    <source>
        <dbReference type="Proteomes" id="UP000095787"/>
    </source>
</evidence>
<dbReference type="GO" id="GO:0005886">
    <property type="term" value="C:plasma membrane"/>
    <property type="evidence" value="ECO:0007669"/>
    <property type="project" value="UniProtKB-SubCell"/>
</dbReference>
<keyword evidence="6 10" id="KW-0067">ATP-binding</keyword>
<proteinExistence type="predicted"/>
<evidence type="ECO:0000256" key="6">
    <source>
        <dbReference type="ARBA" id="ARBA00022840"/>
    </source>
</evidence>
<keyword evidence="4" id="KW-0677">Repeat</keyword>
<keyword evidence="2" id="KW-0813">Transport</keyword>
<dbReference type="Pfam" id="PF00005">
    <property type="entry name" value="ABC_tran"/>
    <property type="match status" value="2"/>
</dbReference>
<accession>A0A174DD06</accession>
<evidence type="ECO:0000256" key="8">
    <source>
        <dbReference type="ARBA" id="ARBA00023136"/>
    </source>
</evidence>
<keyword evidence="3" id="KW-1003">Cell membrane</keyword>
<dbReference type="EMBL" id="RCYR01000023">
    <property type="protein sequence ID" value="RYS78680.1"/>
    <property type="molecule type" value="Genomic_DNA"/>
</dbReference>
<name>A0A174DD06_9FIRM</name>
<evidence type="ECO:0000256" key="4">
    <source>
        <dbReference type="ARBA" id="ARBA00022737"/>
    </source>
</evidence>
<dbReference type="Proteomes" id="UP000095787">
    <property type="component" value="Unassembled WGS sequence"/>
</dbReference>